<dbReference type="InterPro" id="IPR007065">
    <property type="entry name" value="HPP"/>
</dbReference>
<keyword evidence="2" id="KW-1133">Transmembrane helix</keyword>
<name>A0A935JXJ3_9RHOO</name>
<dbReference type="Gene3D" id="3.10.580.10">
    <property type="entry name" value="CBS-domain"/>
    <property type="match status" value="1"/>
</dbReference>
<keyword evidence="1" id="KW-0129">CBS domain</keyword>
<gene>
    <name evidence="4" type="ORF">IPJ38_03860</name>
</gene>
<dbReference type="EMBL" id="JADJMS010000008">
    <property type="protein sequence ID" value="MBK7414369.1"/>
    <property type="molecule type" value="Genomic_DNA"/>
</dbReference>
<dbReference type="Pfam" id="PF00571">
    <property type="entry name" value="CBS"/>
    <property type="match status" value="2"/>
</dbReference>
<organism evidence="4 5">
    <name type="scientific">Candidatus Dechloromonas phosphorivorans</name>
    <dbReference type="NCBI Taxonomy" id="2899244"/>
    <lineage>
        <taxon>Bacteria</taxon>
        <taxon>Pseudomonadati</taxon>
        <taxon>Pseudomonadota</taxon>
        <taxon>Betaproteobacteria</taxon>
        <taxon>Rhodocyclales</taxon>
        <taxon>Azonexaceae</taxon>
        <taxon>Dechloromonas</taxon>
    </lineage>
</organism>
<dbReference type="SUPFAM" id="SSF54631">
    <property type="entry name" value="CBS-domain pair"/>
    <property type="match status" value="1"/>
</dbReference>
<dbReference type="SMART" id="SM00116">
    <property type="entry name" value="CBS"/>
    <property type="match status" value="2"/>
</dbReference>
<feature type="transmembrane region" description="Helical" evidence="2">
    <location>
        <begin position="28"/>
        <end position="45"/>
    </location>
</feature>
<proteinExistence type="predicted"/>
<feature type="transmembrane region" description="Helical" evidence="2">
    <location>
        <begin position="77"/>
        <end position="97"/>
    </location>
</feature>
<dbReference type="InterPro" id="IPR058581">
    <property type="entry name" value="TM_HPP"/>
</dbReference>
<evidence type="ECO:0000313" key="4">
    <source>
        <dbReference type="EMBL" id="MBK7414369.1"/>
    </source>
</evidence>
<feature type="transmembrane region" description="Helical" evidence="2">
    <location>
        <begin position="141"/>
        <end position="164"/>
    </location>
</feature>
<feature type="domain" description="CBS" evidence="3">
    <location>
        <begin position="236"/>
        <end position="293"/>
    </location>
</feature>
<dbReference type="CDD" id="cd04600">
    <property type="entry name" value="CBS_pair_HPP_assoc"/>
    <property type="match status" value="1"/>
</dbReference>
<accession>A0A935JXJ3</accession>
<feature type="domain" description="CBS" evidence="3">
    <location>
        <begin position="320"/>
        <end position="377"/>
    </location>
</feature>
<dbReference type="PANTHER" id="PTHR33741">
    <property type="entry name" value="TRANSMEMBRANE PROTEIN DDB_G0269096-RELATED"/>
    <property type="match status" value="1"/>
</dbReference>
<keyword evidence="2" id="KW-0472">Membrane</keyword>
<keyword evidence="2" id="KW-0812">Transmembrane</keyword>
<dbReference type="PROSITE" id="PS51371">
    <property type="entry name" value="CBS"/>
    <property type="match status" value="2"/>
</dbReference>
<dbReference type="InterPro" id="IPR046342">
    <property type="entry name" value="CBS_dom_sf"/>
</dbReference>
<reference evidence="4 5" key="1">
    <citation type="submission" date="2020-10" db="EMBL/GenBank/DDBJ databases">
        <title>Connecting structure to function with the recovery of over 1000 high-quality activated sludge metagenome-assembled genomes encoding full-length rRNA genes using long-read sequencing.</title>
        <authorList>
            <person name="Singleton C.M."/>
            <person name="Petriglieri F."/>
            <person name="Kristensen J.M."/>
            <person name="Kirkegaard R.H."/>
            <person name="Michaelsen T.Y."/>
            <person name="Andersen M.H."/>
            <person name="Karst S.M."/>
            <person name="Dueholm M.S."/>
            <person name="Nielsen P.H."/>
            <person name="Albertsen M."/>
        </authorList>
    </citation>
    <scope>NUCLEOTIDE SEQUENCE [LARGE SCALE GENOMIC DNA]</scope>
    <source>
        <strain evidence="4">EsbW_18-Q3-R4-48_BATAC.463</strain>
    </source>
</reference>
<evidence type="ECO:0000256" key="1">
    <source>
        <dbReference type="PROSITE-ProRule" id="PRU00703"/>
    </source>
</evidence>
<dbReference type="Pfam" id="PF04982">
    <property type="entry name" value="TM_HPP"/>
    <property type="match status" value="1"/>
</dbReference>
<dbReference type="PANTHER" id="PTHR33741:SF5">
    <property type="entry name" value="TRANSMEMBRANE PROTEIN DDB_G0269096-RELATED"/>
    <property type="match status" value="1"/>
</dbReference>
<feature type="transmembrane region" description="Helical" evidence="2">
    <location>
        <begin position="103"/>
        <end position="121"/>
    </location>
</feature>
<comment type="caution">
    <text evidence="4">The sequence shown here is derived from an EMBL/GenBank/DDBJ whole genome shotgun (WGS) entry which is preliminary data.</text>
</comment>
<evidence type="ECO:0000313" key="5">
    <source>
        <dbReference type="Proteomes" id="UP000739411"/>
    </source>
</evidence>
<evidence type="ECO:0000259" key="3">
    <source>
        <dbReference type="PROSITE" id="PS51371"/>
    </source>
</evidence>
<dbReference type="AlphaFoldDB" id="A0A935JXJ3"/>
<dbReference type="InterPro" id="IPR000644">
    <property type="entry name" value="CBS_dom"/>
</dbReference>
<protein>
    <submittedName>
        <fullName evidence="4">HPP family protein</fullName>
    </submittedName>
</protein>
<dbReference type="Proteomes" id="UP000739411">
    <property type="component" value="Unassembled WGS sequence"/>
</dbReference>
<sequence length="382" mass="41418">MSTLREFAQRYLIPDAAPLSPAERWRSTLAALLGMLLIQGILAVLPAQPGISYLLAPLGASSVILFVLPHSPLAQPWSLIGGLFLPAIIGLLCGTWIQPAFLAVAIALALAVWITAWLRCIHPPGGAMAVVFAIAATQQPVSLTTAVLNIGAALVAVLFVNNLIPGRHYPQCAPKQTTAQKPRPKRGSIRHEDLQHALQKIDAYLDISEEDLVRIYDLATNHAHQRHEQRVCSEIMSTDVISVEFGTELNEAWALLQQHKLHGLPVVDRSKRVIGLLTLDNFLRHVKPEPEQGIGDNIRRLLRTSPSAYSDKPEVVGQIMNEAFVSVRCNDSISKTASLLAASDHPVILPVIDDKGRLAGVLTQTDLLSAIYQKQAAAAAKA</sequence>
<evidence type="ECO:0000256" key="2">
    <source>
        <dbReference type="SAM" id="Phobius"/>
    </source>
</evidence>